<keyword evidence="7 12" id="KW-0801">TPQ</keyword>
<comment type="cofactor">
    <cofactor evidence="3">
        <name>Zn(2+)</name>
        <dbReference type="ChEBI" id="CHEBI:29105"/>
    </cofactor>
</comment>
<feature type="active site" description="Schiff-base intermediate with substrate; via topaquinone" evidence="12">
    <location>
        <position position="464"/>
    </location>
</feature>
<dbReference type="PROSITE" id="PS01165">
    <property type="entry name" value="COPPER_AMINE_OXID_2"/>
    <property type="match status" value="1"/>
</dbReference>
<reference evidence="19 20" key="1">
    <citation type="journal article" date="2018" name="Sci. Rep.">
        <title>Genome sequence of the cauliflower mushroom Sparassis crispa (Hanabiratake) and its association with beneficial usage.</title>
        <authorList>
            <person name="Kiyama R."/>
            <person name="Furutani Y."/>
            <person name="Kawaguchi K."/>
            <person name="Nakanishi T."/>
        </authorList>
    </citation>
    <scope>NUCLEOTIDE SEQUENCE [LARGE SCALE GENOMIC DNA]</scope>
</reference>
<evidence type="ECO:0000256" key="8">
    <source>
        <dbReference type="ARBA" id="ARBA00023002"/>
    </source>
</evidence>
<dbReference type="SUPFAM" id="SSF49998">
    <property type="entry name" value="Amine oxidase catalytic domain"/>
    <property type="match status" value="1"/>
</dbReference>
<dbReference type="GO" id="GO:0005507">
    <property type="term" value="F:copper ion binding"/>
    <property type="evidence" value="ECO:0007669"/>
    <property type="project" value="InterPro"/>
</dbReference>
<keyword evidence="20" id="KW-1185">Reference proteome</keyword>
<evidence type="ECO:0000259" key="18">
    <source>
        <dbReference type="Pfam" id="PF02728"/>
    </source>
</evidence>
<dbReference type="Pfam" id="PF02728">
    <property type="entry name" value="Cu_amine_oxidN3"/>
    <property type="match status" value="1"/>
</dbReference>
<dbReference type="PROSITE" id="PS01164">
    <property type="entry name" value="COPPER_AMINE_OXID_1"/>
    <property type="match status" value="1"/>
</dbReference>
<dbReference type="OrthoDB" id="5379943at2759"/>
<feature type="domain" description="Copper amine oxidase N3-terminal" evidence="18">
    <location>
        <begin position="134"/>
        <end position="228"/>
    </location>
</feature>
<comment type="cofactor">
    <cofactor evidence="2">
        <name>Mn(2+)</name>
        <dbReference type="ChEBI" id="CHEBI:29035"/>
    </cofactor>
</comment>
<evidence type="ECO:0000256" key="12">
    <source>
        <dbReference type="PIRSR" id="PIRSR600269-50"/>
    </source>
</evidence>
<comment type="similarity">
    <text evidence="4 14">Belongs to the copper/topaquinone oxidase family.</text>
</comment>
<evidence type="ECO:0000259" key="16">
    <source>
        <dbReference type="Pfam" id="PF01179"/>
    </source>
</evidence>
<evidence type="ECO:0000256" key="4">
    <source>
        <dbReference type="ARBA" id="ARBA00007983"/>
    </source>
</evidence>
<evidence type="ECO:0000256" key="15">
    <source>
        <dbReference type="SAM" id="MobiDB-lite"/>
    </source>
</evidence>
<keyword evidence="8 14" id="KW-0560">Oxidoreductase</keyword>
<evidence type="ECO:0000256" key="13">
    <source>
        <dbReference type="PIRSR" id="PIRSR600269-51"/>
    </source>
</evidence>
<evidence type="ECO:0000256" key="14">
    <source>
        <dbReference type="RuleBase" id="RU000672"/>
    </source>
</evidence>
<feature type="domain" description="Copper amine oxidase catalytic" evidence="16">
    <location>
        <begin position="302"/>
        <end position="719"/>
    </location>
</feature>
<dbReference type="Pfam" id="PF02727">
    <property type="entry name" value="Cu_amine_oxidN2"/>
    <property type="match status" value="1"/>
</dbReference>
<dbReference type="SUPFAM" id="SSF54416">
    <property type="entry name" value="Amine oxidase N-terminal region"/>
    <property type="match status" value="2"/>
</dbReference>
<feature type="active site" description="Proton acceptor" evidence="12">
    <location>
        <position position="379"/>
    </location>
</feature>
<gene>
    <name evidence="19" type="ORF">SCP_0805700</name>
</gene>
<keyword evidence="10" id="KW-0464">Manganese</keyword>
<keyword evidence="6 14" id="KW-0479">Metal-binding</keyword>
<dbReference type="EMBL" id="BFAD01000008">
    <property type="protein sequence ID" value="GBE86046.1"/>
    <property type="molecule type" value="Genomic_DNA"/>
</dbReference>
<dbReference type="Gene3D" id="2.70.98.20">
    <property type="entry name" value="Copper amine oxidase, catalytic domain"/>
    <property type="match status" value="1"/>
</dbReference>
<dbReference type="InParanoid" id="A0A401GV23"/>
<dbReference type="GO" id="GO:0008131">
    <property type="term" value="F:primary methylamine oxidase activity"/>
    <property type="evidence" value="ECO:0007669"/>
    <property type="project" value="UniProtKB-EC"/>
</dbReference>
<evidence type="ECO:0000256" key="6">
    <source>
        <dbReference type="ARBA" id="ARBA00022723"/>
    </source>
</evidence>
<dbReference type="Gene3D" id="3.10.450.40">
    <property type="match status" value="2"/>
</dbReference>
<evidence type="ECO:0000313" key="20">
    <source>
        <dbReference type="Proteomes" id="UP000287166"/>
    </source>
</evidence>
<dbReference type="GO" id="GO:0009308">
    <property type="term" value="P:amine metabolic process"/>
    <property type="evidence" value="ECO:0007669"/>
    <property type="project" value="UniProtKB-UniRule"/>
</dbReference>
<comment type="caution">
    <text evidence="19">The sequence shown here is derived from an EMBL/GenBank/DDBJ whole genome shotgun (WGS) entry which is preliminary data.</text>
</comment>
<evidence type="ECO:0000256" key="3">
    <source>
        <dbReference type="ARBA" id="ARBA00001947"/>
    </source>
</evidence>
<evidence type="ECO:0000256" key="11">
    <source>
        <dbReference type="ARBA" id="ARBA00048032"/>
    </source>
</evidence>
<dbReference type="EC" id="1.4.3.-" evidence="14"/>
<dbReference type="InterPro" id="IPR049948">
    <property type="entry name" value="Cu_Am_ox_TPQ-bd"/>
</dbReference>
<dbReference type="STRING" id="139825.A0A401GV23"/>
<evidence type="ECO:0000313" key="19">
    <source>
        <dbReference type="EMBL" id="GBE86046.1"/>
    </source>
</evidence>
<dbReference type="GO" id="GO:0048038">
    <property type="term" value="F:quinone binding"/>
    <property type="evidence" value="ECO:0007669"/>
    <property type="project" value="InterPro"/>
</dbReference>
<accession>A0A401GV23</accession>
<name>A0A401GV23_9APHY</name>
<evidence type="ECO:0000256" key="2">
    <source>
        <dbReference type="ARBA" id="ARBA00001936"/>
    </source>
</evidence>
<evidence type="ECO:0000256" key="1">
    <source>
        <dbReference type="ARBA" id="ARBA00001935"/>
    </source>
</evidence>
<dbReference type="PANTHER" id="PTHR10638:SF86">
    <property type="entry name" value="COPPER AMINE OXIDASE 1-RELATED"/>
    <property type="match status" value="1"/>
</dbReference>
<dbReference type="InterPro" id="IPR015802">
    <property type="entry name" value="Cu_amine_oxidase_N3"/>
</dbReference>
<dbReference type="FunCoup" id="A0A401GV23">
    <property type="interactions" value="46"/>
</dbReference>
<dbReference type="InterPro" id="IPR015798">
    <property type="entry name" value="Cu_amine_oxidase_C"/>
</dbReference>
<comment type="catalytic activity">
    <reaction evidence="11">
        <text>a primary methyl amine + O2 + H2O = an aldehyde + H2O2 + NH4(+)</text>
        <dbReference type="Rhea" id="RHEA:16153"/>
        <dbReference type="ChEBI" id="CHEBI:15377"/>
        <dbReference type="ChEBI" id="CHEBI:15379"/>
        <dbReference type="ChEBI" id="CHEBI:16240"/>
        <dbReference type="ChEBI" id="CHEBI:17478"/>
        <dbReference type="ChEBI" id="CHEBI:28938"/>
        <dbReference type="ChEBI" id="CHEBI:228804"/>
        <dbReference type="EC" id="1.4.3.21"/>
    </reaction>
</comment>
<sequence length="748" mass="82945">MASTNLAPSTATTVQDTISAKPSTFQHPLDPLTPDEIIAVSLSVRRYAAAKTQVKALRFITNTLVPPPKKVVLAYLGIPLNPGEKPQPLSEIVRKAEVDFIDAVTGDAYNSLIVLKDAEWEVESIEKLPEGVQPQISVEELLLCENIIREDARVQKLAADVGIKPEQLFADGWAIGYDDRFPKNQRIQQALLFARSSQHDNLYAHPIDFIPVIDSISKKVIHIDFPPRYLPKASPNSIFKKHGMDVELSCAGTAPPPLTEDAEAAAGRERIPPPSAPCNFLPDLIAEEPGKEFKVRDDVKPLHVVQPEGVSFKMDGHVLEWQKWKMHIAFHHREGIALSTITYNDDGEVRPVFYRLSLAEMVVPYGAPDHPHPRKHAFDTGEYGMGTMANELALGCDCLGQIHYLPGTYVAHDGTAVIVKNVICIHEEDAGLLWKHTDFRVGGRSHAVRSRRLVVSMICTLANYEYIFNYLFYQDGNIELEVRLTGILQVYVTPDDEPTAFGVKLAKGINAHFHQHLFSVRVDPMVDGLHNTVVETDIVPLPDAPTGSVANHAGNAFITQSSPVKVQSEGGREIGFATDRRWAITNPKRVHPASGKNVAYTVTGLRGATAPMMAREDSWVAKRSIFPKRPLWVVKDKEDARGSTRMWPSGKYMPQTRDEPENSLAKWVQGEESLVEEDLVLFLTVGITHIPRPEDWPVMPVEHIRLLFRPTNFFTVNPGLDVPGANDKRSVAAFSSEGNGQNGHACHC</sequence>
<protein>
    <recommendedName>
        <fullName evidence="14">Amine oxidase</fullName>
        <ecNumber evidence="14">1.4.3.-</ecNumber>
    </recommendedName>
</protein>
<evidence type="ECO:0000259" key="17">
    <source>
        <dbReference type="Pfam" id="PF02727"/>
    </source>
</evidence>
<dbReference type="InterPro" id="IPR015800">
    <property type="entry name" value="Cu_amine_oxidase_N2"/>
</dbReference>
<evidence type="ECO:0000256" key="9">
    <source>
        <dbReference type="ARBA" id="ARBA00023008"/>
    </source>
</evidence>
<dbReference type="InterPro" id="IPR036460">
    <property type="entry name" value="Cu_amine_oxidase_C_sf"/>
</dbReference>
<dbReference type="AlphaFoldDB" id="A0A401GV23"/>
<dbReference type="PANTHER" id="PTHR10638">
    <property type="entry name" value="COPPER AMINE OXIDASE"/>
    <property type="match status" value="1"/>
</dbReference>
<comment type="subunit">
    <text evidence="5">Homodimer.</text>
</comment>
<keyword evidence="9 14" id="KW-0186">Copper</keyword>
<dbReference type="Proteomes" id="UP000287166">
    <property type="component" value="Unassembled WGS sequence"/>
</dbReference>
<proteinExistence type="inferred from homology"/>
<dbReference type="Pfam" id="PF01179">
    <property type="entry name" value="Cu_amine_oxid"/>
    <property type="match status" value="1"/>
</dbReference>
<evidence type="ECO:0000256" key="10">
    <source>
        <dbReference type="ARBA" id="ARBA00023211"/>
    </source>
</evidence>
<feature type="domain" description="Copper amine oxidase N2-terminal" evidence="17">
    <location>
        <begin position="27"/>
        <end position="87"/>
    </location>
</feature>
<feature type="region of interest" description="Disordered" evidence="15">
    <location>
        <begin position="1"/>
        <end position="26"/>
    </location>
</feature>
<organism evidence="19 20">
    <name type="scientific">Sparassis crispa</name>
    <dbReference type="NCBI Taxonomy" id="139825"/>
    <lineage>
        <taxon>Eukaryota</taxon>
        <taxon>Fungi</taxon>
        <taxon>Dikarya</taxon>
        <taxon>Basidiomycota</taxon>
        <taxon>Agaricomycotina</taxon>
        <taxon>Agaricomycetes</taxon>
        <taxon>Polyporales</taxon>
        <taxon>Sparassidaceae</taxon>
        <taxon>Sparassis</taxon>
    </lineage>
</organism>
<comment type="cofactor">
    <cofactor evidence="1">
        <name>Cu cation</name>
        <dbReference type="ChEBI" id="CHEBI:23378"/>
    </cofactor>
</comment>
<comment type="cofactor">
    <cofactor evidence="14">
        <name>Cu cation</name>
        <dbReference type="ChEBI" id="CHEBI:23378"/>
    </cofactor>
    <text evidence="14">Contains 1 topaquinone per subunit.</text>
</comment>
<evidence type="ECO:0000256" key="5">
    <source>
        <dbReference type="ARBA" id="ARBA00011738"/>
    </source>
</evidence>
<dbReference type="RefSeq" id="XP_027616959.1">
    <property type="nucleotide sequence ID" value="XM_027761158.1"/>
</dbReference>
<dbReference type="InterPro" id="IPR016182">
    <property type="entry name" value="Cu_amine_oxidase_N-reg"/>
</dbReference>
<evidence type="ECO:0000256" key="7">
    <source>
        <dbReference type="ARBA" id="ARBA00022772"/>
    </source>
</evidence>
<dbReference type="InterPro" id="IPR049947">
    <property type="entry name" value="Cu_Am_Ox_Cu-bd"/>
</dbReference>
<comment type="PTM">
    <text evidence="13 14">Topaquinone (TPQ) is generated by copper-dependent autoxidation of a specific tyrosyl residue.</text>
</comment>
<dbReference type="InterPro" id="IPR000269">
    <property type="entry name" value="Cu_amine_oxidase"/>
</dbReference>
<dbReference type="GeneID" id="38782963"/>
<feature type="modified residue" description="2',4',5'-topaquinone" evidence="13">
    <location>
        <position position="464"/>
    </location>
</feature>